<reference evidence="1" key="2">
    <citation type="submission" date="2022-01" db="EMBL/GenBank/DDBJ databases">
        <authorList>
            <person name="Yamashiro T."/>
            <person name="Shiraishi A."/>
            <person name="Satake H."/>
            <person name="Nakayama K."/>
        </authorList>
    </citation>
    <scope>NUCLEOTIDE SEQUENCE</scope>
</reference>
<keyword evidence="2" id="KW-1185">Reference proteome</keyword>
<reference evidence="1" key="1">
    <citation type="journal article" date="2022" name="Int. J. Mol. Sci.">
        <title>Draft Genome of Tanacetum Coccineum: Genomic Comparison of Closely Related Tanacetum-Family Plants.</title>
        <authorList>
            <person name="Yamashiro T."/>
            <person name="Shiraishi A."/>
            <person name="Nakayama K."/>
            <person name="Satake H."/>
        </authorList>
    </citation>
    <scope>NUCLEOTIDE SEQUENCE</scope>
</reference>
<dbReference type="EMBL" id="BQNB010018693">
    <property type="protein sequence ID" value="GJT77220.1"/>
    <property type="molecule type" value="Genomic_DNA"/>
</dbReference>
<comment type="caution">
    <text evidence="1">The sequence shown here is derived from an EMBL/GenBank/DDBJ whole genome shotgun (WGS) entry which is preliminary data.</text>
</comment>
<proteinExistence type="predicted"/>
<name>A0ABQ5GPP2_9ASTR</name>
<evidence type="ECO:0000313" key="1">
    <source>
        <dbReference type="EMBL" id="GJT77220.1"/>
    </source>
</evidence>
<protein>
    <submittedName>
        <fullName evidence="1">Uncharacterized protein</fullName>
    </submittedName>
</protein>
<sequence>MHKEAVKQGRGNQGNQARGKAFMLGAKDARQVPNIVTDANSLLGIIAEFDFLVYLLAQLRYLKRLTVSKAIRFNVPRHALSCSTALTTTIGKTHSLRLNGGLPISESDVLSERTVSTRTSPRKWPCDYKDSPVPHLGASCCRESVISQKEEGSGDVGRERGYMDGRCVFYAVGSVGLREGGVGEVRILSFH</sequence>
<accession>A0ABQ5GPP2</accession>
<organism evidence="1 2">
    <name type="scientific">Tanacetum coccineum</name>
    <dbReference type="NCBI Taxonomy" id="301880"/>
    <lineage>
        <taxon>Eukaryota</taxon>
        <taxon>Viridiplantae</taxon>
        <taxon>Streptophyta</taxon>
        <taxon>Embryophyta</taxon>
        <taxon>Tracheophyta</taxon>
        <taxon>Spermatophyta</taxon>
        <taxon>Magnoliopsida</taxon>
        <taxon>eudicotyledons</taxon>
        <taxon>Gunneridae</taxon>
        <taxon>Pentapetalae</taxon>
        <taxon>asterids</taxon>
        <taxon>campanulids</taxon>
        <taxon>Asterales</taxon>
        <taxon>Asteraceae</taxon>
        <taxon>Asteroideae</taxon>
        <taxon>Anthemideae</taxon>
        <taxon>Anthemidinae</taxon>
        <taxon>Tanacetum</taxon>
    </lineage>
</organism>
<dbReference type="Proteomes" id="UP001151760">
    <property type="component" value="Unassembled WGS sequence"/>
</dbReference>
<evidence type="ECO:0000313" key="2">
    <source>
        <dbReference type="Proteomes" id="UP001151760"/>
    </source>
</evidence>
<gene>
    <name evidence="1" type="ORF">Tco_1043945</name>
</gene>